<feature type="compositionally biased region" description="Basic and acidic residues" evidence="1">
    <location>
        <begin position="18"/>
        <end position="29"/>
    </location>
</feature>
<evidence type="ECO:0000256" key="1">
    <source>
        <dbReference type="SAM" id="MobiDB-lite"/>
    </source>
</evidence>
<dbReference type="WBParaSite" id="ACRNAN_Path_874.g3361.t1">
    <property type="protein sequence ID" value="ACRNAN_Path_874.g3361.t1"/>
    <property type="gene ID" value="ACRNAN_Path_874.g3361"/>
</dbReference>
<sequence length="88" mass="10463">MMEQASASSWYNYRRKNPMKDSTKDKEFLDPYTPGVTPDLYKAIENQSNLKDFEHLNKKDKESLSHSMLEAYKNLKNPKNSWPFYHSK</sequence>
<keyword evidence="2" id="KW-1185">Reference proteome</keyword>
<proteinExistence type="predicted"/>
<dbReference type="AlphaFoldDB" id="A0A914CCR3"/>
<feature type="region of interest" description="Disordered" evidence="1">
    <location>
        <begin position="1"/>
        <end position="31"/>
    </location>
</feature>
<reference evidence="3" key="1">
    <citation type="submission" date="2022-11" db="UniProtKB">
        <authorList>
            <consortium name="WormBaseParasite"/>
        </authorList>
    </citation>
    <scope>IDENTIFICATION</scope>
</reference>
<accession>A0A914CCR3</accession>
<dbReference type="Proteomes" id="UP000887540">
    <property type="component" value="Unplaced"/>
</dbReference>
<feature type="compositionally biased region" description="Polar residues" evidence="1">
    <location>
        <begin position="1"/>
        <end position="11"/>
    </location>
</feature>
<protein>
    <submittedName>
        <fullName evidence="3">Uncharacterized protein</fullName>
    </submittedName>
</protein>
<organism evidence="2 3">
    <name type="scientific">Acrobeloides nanus</name>
    <dbReference type="NCBI Taxonomy" id="290746"/>
    <lineage>
        <taxon>Eukaryota</taxon>
        <taxon>Metazoa</taxon>
        <taxon>Ecdysozoa</taxon>
        <taxon>Nematoda</taxon>
        <taxon>Chromadorea</taxon>
        <taxon>Rhabditida</taxon>
        <taxon>Tylenchina</taxon>
        <taxon>Cephalobomorpha</taxon>
        <taxon>Cephaloboidea</taxon>
        <taxon>Cephalobidae</taxon>
        <taxon>Acrobeloides</taxon>
    </lineage>
</organism>
<evidence type="ECO:0000313" key="3">
    <source>
        <dbReference type="WBParaSite" id="ACRNAN_Path_874.g3361.t1"/>
    </source>
</evidence>
<evidence type="ECO:0000313" key="2">
    <source>
        <dbReference type="Proteomes" id="UP000887540"/>
    </source>
</evidence>
<name>A0A914CCR3_9BILA</name>